<gene>
    <name evidence="2" type="ORF">HPB51_019379</name>
</gene>
<accession>A0A9J6DC61</accession>
<feature type="compositionally biased region" description="Polar residues" evidence="1">
    <location>
        <begin position="122"/>
        <end position="135"/>
    </location>
</feature>
<feature type="region of interest" description="Disordered" evidence="1">
    <location>
        <begin position="120"/>
        <end position="143"/>
    </location>
</feature>
<keyword evidence="3" id="KW-1185">Reference proteome</keyword>
<name>A0A9J6DC61_RHIMP</name>
<organism evidence="2 3">
    <name type="scientific">Rhipicephalus microplus</name>
    <name type="common">Cattle tick</name>
    <name type="synonym">Boophilus microplus</name>
    <dbReference type="NCBI Taxonomy" id="6941"/>
    <lineage>
        <taxon>Eukaryota</taxon>
        <taxon>Metazoa</taxon>
        <taxon>Ecdysozoa</taxon>
        <taxon>Arthropoda</taxon>
        <taxon>Chelicerata</taxon>
        <taxon>Arachnida</taxon>
        <taxon>Acari</taxon>
        <taxon>Parasitiformes</taxon>
        <taxon>Ixodida</taxon>
        <taxon>Ixodoidea</taxon>
        <taxon>Ixodidae</taxon>
        <taxon>Rhipicephalinae</taxon>
        <taxon>Rhipicephalus</taxon>
        <taxon>Boophilus</taxon>
    </lineage>
</organism>
<dbReference type="Proteomes" id="UP000821866">
    <property type="component" value="Chromosome 8"/>
</dbReference>
<protein>
    <submittedName>
        <fullName evidence="2">Uncharacterized protein</fullName>
    </submittedName>
</protein>
<reference evidence="2" key="2">
    <citation type="submission" date="2021-09" db="EMBL/GenBank/DDBJ databases">
        <authorList>
            <person name="Jia N."/>
            <person name="Wang J."/>
            <person name="Shi W."/>
            <person name="Du L."/>
            <person name="Sun Y."/>
            <person name="Zhan W."/>
            <person name="Jiang J."/>
            <person name="Wang Q."/>
            <person name="Zhang B."/>
            <person name="Ji P."/>
            <person name="Sakyi L.B."/>
            <person name="Cui X."/>
            <person name="Yuan T."/>
            <person name="Jiang B."/>
            <person name="Yang W."/>
            <person name="Lam T.T.-Y."/>
            <person name="Chang Q."/>
            <person name="Ding S."/>
            <person name="Wang X."/>
            <person name="Zhu J."/>
            <person name="Ruan X."/>
            <person name="Zhao L."/>
            <person name="Wei J."/>
            <person name="Que T."/>
            <person name="Du C."/>
            <person name="Cheng J."/>
            <person name="Dai P."/>
            <person name="Han X."/>
            <person name="Huang E."/>
            <person name="Gao Y."/>
            <person name="Liu J."/>
            <person name="Shao H."/>
            <person name="Ye R."/>
            <person name="Li L."/>
            <person name="Wei W."/>
            <person name="Wang X."/>
            <person name="Wang C."/>
            <person name="Huo Q."/>
            <person name="Li W."/>
            <person name="Guo W."/>
            <person name="Chen H."/>
            <person name="Chen S."/>
            <person name="Zhou L."/>
            <person name="Zhou L."/>
            <person name="Ni X."/>
            <person name="Tian J."/>
            <person name="Zhou Y."/>
            <person name="Sheng Y."/>
            <person name="Liu T."/>
            <person name="Pan Y."/>
            <person name="Xia L."/>
            <person name="Li J."/>
            <person name="Zhao F."/>
            <person name="Cao W."/>
        </authorList>
    </citation>
    <scope>NUCLEOTIDE SEQUENCE</scope>
    <source>
        <strain evidence="2">Rmic-2018</strain>
        <tissue evidence="2">Larvae</tissue>
    </source>
</reference>
<evidence type="ECO:0000313" key="3">
    <source>
        <dbReference type="Proteomes" id="UP000821866"/>
    </source>
</evidence>
<sequence>MVFSLDVSPPTNLAATIWAIVREDLQRQDGWLDDTISHPPTSAPYYTTPLAPLHRDMTNAFVTTPPRRGGPPPLSKLIADPSQLSGLSIGSASVPYQSATTVASKLGYFVAEERGSLERVQNKTAQTGEIATNSGTREEGTGF</sequence>
<comment type="caution">
    <text evidence="2">The sequence shown here is derived from an EMBL/GenBank/DDBJ whole genome shotgun (WGS) entry which is preliminary data.</text>
</comment>
<reference evidence="2" key="1">
    <citation type="journal article" date="2020" name="Cell">
        <title>Large-Scale Comparative Analyses of Tick Genomes Elucidate Their Genetic Diversity and Vector Capacities.</title>
        <authorList>
            <consortium name="Tick Genome and Microbiome Consortium (TIGMIC)"/>
            <person name="Jia N."/>
            <person name="Wang J."/>
            <person name="Shi W."/>
            <person name="Du L."/>
            <person name="Sun Y."/>
            <person name="Zhan W."/>
            <person name="Jiang J.F."/>
            <person name="Wang Q."/>
            <person name="Zhang B."/>
            <person name="Ji P."/>
            <person name="Bell-Sakyi L."/>
            <person name="Cui X.M."/>
            <person name="Yuan T.T."/>
            <person name="Jiang B.G."/>
            <person name="Yang W.F."/>
            <person name="Lam T.T."/>
            <person name="Chang Q.C."/>
            <person name="Ding S.J."/>
            <person name="Wang X.J."/>
            <person name="Zhu J.G."/>
            <person name="Ruan X.D."/>
            <person name="Zhao L."/>
            <person name="Wei J.T."/>
            <person name="Ye R.Z."/>
            <person name="Que T.C."/>
            <person name="Du C.H."/>
            <person name="Zhou Y.H."/>
            <person name="Cheng J.X."/>
            <person name="Dai P.F."/>
            <person name="Guo W.B."/>
            <person name="Han X.H."/>
            <person name="Huang E.J."/>
            <person name="Li L.F."/>
            <person name="Wei W."/>
            <person name="Gao Y.C."/>
            <person name="Liu J.Z."/>
            <person name="Shao H.Z."/>
            <person name="Wang X."/>
            <person name="Wang C.C."/>
            <person name="Yang T.C."/>
            <person name="Huo Q.B."/>
            <person name="Li W."/>
            <person name="Chen H.Y."/>
            <person name="Chen S.E."/>
            <person name="Zhou L.G."/>
            <person name="Ni X.B."/>
            <person name="Tian J.H."/>
            <person name="Sheng Y."/>
            <person name="Liu T."/>
            <person name="Pan Y.S."/>
            <person name="Xia L.Y."/>
            <person name="Li J."/>
            <person name="Zhao F."/>
            <person name="Cao W.C."/>
        </authorList>
    </citation>
    <scope>NUCLEOTIDE SEQUENCE</scope>
    <source>
        <strain evidence="2">Rmic-2018</strain>
    </source>
</reference>
<dbReference type="AlphaFoldDB" id="A0A9J6DC61"/>
<evidence type="ECO:0000256" key="1">
    <source>
        <dbReference type="SAM" id="MobiDB-lite"/>
    </source>
</evidence>
<evidence type="ECO:0000313" key="2">
    <source>
        <dbReference type="EMBL" id="KAH8019406.1"/>
    </source>
</evidence>
<dbReference type="EMBL" id="JABSTU010000010">
    <property type="protein sequence ID" value="KAH8019406.1"/>
    <property type="molecule type" value="Genomic_DNA"/>
</dbReference>
<proteinExistence type="predicted"/>